<evidence type="ECO:0000259" key="4">
    <source>
        <dbReference type="Pfam" id="PF00149"/>
    </source>
</evidence>
<feature type="transmembrane region" description="Helical" evidence="3">
    <location>
        <begin position="34"/>
        <end position="56"/>
    </location>
</feature>
<comment type="caution">
    <text evidence="5">The sequence shown here is derived from an EMBL/GenBank/DDBJ whole genome shotgun (WGS) entry which is preliminary data.</text>
</comment>
<keyword evidence="1" id="KW-0479">Metal-binding</keyword>
<gene>
    <name evidence="5" type="ORF">PF021_02755</name>
</gene>
<dbReference type="Gene3D" id="3.60.21.10">
    <property type="match status" value="1"/>
</dbReference>
<dbReference type="Proteomes" id="UP001210261">
    <property type="component" value="Unassembled WGS sequence"/>
</dbReference>
<dbReference type="Pfam" id="PF00149">
    <property type="entry name" value="Metallophos"/>
    <property type="match status" value="1"/>
</dbReference>
<reference evidence="5 6" key="1">
    <citation type="submission" date="2023-01" db="EMBL/GenBank/DDBJ databases">
        <title>Description of Helicobacter ibis sp. nov. isolated from faecal droppings of black-faced ibis (Theristicus melanopis).</title>
        <authorList>
            <person name="Lopez-Cantillo M."/>
            <person name="Vidal-Veuthey B."/>
            <person name="Mella A."/>
            <person name="De La Haba R."/>
            <person name="Collado L."/>
        </authorList>
    </citation>
    <scope>NUCLEOTIDE SEQUENCE [LARGE SCALE GENOMIC DNA]</scope>
    <source>
        <strain evidence="5 6">A82</strain>
    </source>
</reference>
<evidence type="ECO:0000256" key="1">
    <source>
        <dbReference type="ARBA" id="ARBA00022723"/>
    </source>
</evidence>
<name>A0ABT4VEX5_9HELI</name>
<keyword evidence="3" id="KW-0812">Transmembrane</keyword>
<dbReference type="InterPro" id="IPR051158">
    <property type="entry name" value="Metallophosphoesterase_sf"/>
</dbReference>
<keyword evidence="3" id="KW-0472">Membrane</keyword>
<proteinExistence type="predicted"/>
<dbReference type="InterPro" id="IPR004843">
    <property type="entry name" value="Calcineurin-like_PHP"/>
</dbReference>
<accession>A0ABT4VEX5</accession>
<feature type="transmembrane region" description="Helical" evidence="3">
    <location>
        <begin position="6"/>
        <end position="22"/>
    </location>
</feature>
<evidence type="ECO:0000256" key="2">
    <source>
        <dbReference type="ARBA" id="ARBA00022801"/>
    </source>
</evidence>
<keyword evidence="2" id="KW-0378">Hydrolase</keyword>
<organism evidence="5 6">
    <name type="scientific">Helicobacter ibis</name>
    <dbReference type="NCBI Taxonomy" id="2962633"/>
    <lineage>
        <taxon>Bacteria</taxon>
        <taxon>Pseudomonadati</taxon>
        <taxon>Campylobacterota</taxon>
        <taxon>Epsilonproteobacteria</taxon>
        <taxon>Campylobacterales</taxon>
        <taxon>Helicobacteraceae</taxon>
        <taxon>Helicobacter</taxon>
    </lineage>
</organism>
<sequence length="368" mass="41629">MLFAIVAFSVFLLMHVFVYLFFFKRAVRRNGILICLRIFLIVNYCGILGYFFGRYYSDIPQVLYFLLSLPVGVIFILFVSMLVYNILSLLPKFSTKRRAFFEDCVNYGSGIFTLSYLGYGIFEGALKPEVKEVDISLGLAKNLKAIQISDLHIGGLIEESVVGGLVDRVNSFGVDIIFLTGDIIDANTSKVKKALDELGRLKATLGVYFVVGNHEYFHDISNLLPILRSFGIKILENENVIISKDGIELLNVCGVYDLFGRRIKTLEPNLNEALKNRNKNLPSLLLAHQPKFALEVDESHNVDLILSGHTHGGQIFPFRFLVTLDQPYLQGLYNHNKKTKIYVNKGTGFWGPPIRILARAEITYFNFS</sequence>
<evidence type="ECO:0000256" key="3">
    <source>
        <dbReference type="SAM" id="Phobius"/>
    </source>
</evidence>
<feature type="domain" description="Calcineurin-like phosphoesterase" evidence="4">
    <location>
        <begin position="144"/>
        <end position="312"/>
    </location>
</feature>
<dbReference type="EMBL" id="JAQHXR010000001">
    <property type="protein sequence ID" value="MDA3968591.1"/>
    <property type="molecule type" value="Genomic_DNA"/>
</dbReference>
<dbReference type="PANTHER" id="PTHR31302:SF31">
    <property type="entry name" value="PHOSPHODIESTERASE YAEI"/>
    <property type="match status" value="1"/>
</dbReference>
<keyword evidence="3" id="KW-1133">Transmembrane helix</keyword>
<dbReference type="InterPro" id="IPR029052">
    <property type="entry name" value="Metallo-depent_PP-like"/>
</dbReference>
<dbReference type="SUPFAM" id="SSF56300">
    <property type="entry name" value="Metallo-dependent phosphatases"/>
    <property type="match status" value="1"/>
</dbReference>
<dbReference type="CDD" id="cd07385">
    <property type="entry name" value="MPP_YkuE_C"/>
    <property type="match status" value="1"/>
</dbReference>
<keyword evidence="6" id="KW-1185">Reference proteome</keyword>
<feature type="transmembrane region" description="Helical" evidence="3">
    <location>
        <begin position="62"/>
        <end position="87"/>
    </location>
</feature>
<protein>
    <submittedName>
        <fullName evidence="5">Metallophosphoesterase</fullName>
    </submittedName>
</protein>
<evidence type="ECO:0000313" key="5">
    <source>
        <dbReference type="EMBL" id="MDA3968591.1"/>
    </source>
</evidence>
<dbReference type="RefSeq" id="WP_271020875.1">
    <property type="nucleotide sequence ID" value="NZ_JAQHXR010000001.1"/>
</dbReference>
<evidence type="ECO:0000313" key="6">
    <source>
        <dbReference type="Proteomes" id="UP001210261"/>
    </source>
</evidence>
<dbReference type="PANTHER" id="PTHR31302">
    <property type="entry name" value="TRANSMEMBRANE PROTEIN WITH METALLOPHOSPHOESTERASE DOMAIN-RELATED"/>
    <property type="match status" value="1"/>
</dbReference>